<feature type="non-terminal residue" evidence="1">
    <location>
        <position position="1"/>
    </location>
</feature>
<reference evidence="1 2" key="1">
    <citation type="submission" date="2021-07" db="EMBL/GenBank/DDBJ databases">
        <authorList>
            <consortium name="Genoscope - CEA"/>
            <person name="William W."/>
        </authorList>
    </citation>
    <scope>NUCLEOTIDE SEQUENCE [LARGE SCALE GENOMIC DNA]</scope>
</reference>
<dbReference type="Proteomes" id="UP000694005">
    <property type="component" value="Chromosome A02"/>
</dbReference>
<dbReference type="EMBL" id="LS974618">
    <property type="protein sequence ID" value="CAG7893110.1"/>
    <property type="molecule type" value="Genomic_DNA"/>
</dbReference>
<evidence type="ECO:0000313" key="2">
    <source>
        <dbReference type="Proteomes" id="UP000694005"/>
    </source>
</evidence>
<dbReference type="Gramene" id="A02p20620.2_BraZ1">
    <property type="protein sequence ID" value="A02p20620.2_BraZ1.CDS.1"/>
    <property type="gene ID" value="A02g20620.2_BraZ1"/>
</dbReference>
<organism evidence="1 2">
    <name type="scientific">Brassica campestris</name>
    <name type="common">Field mustard</name>
    <dbReference type="NCBI Taxonomy" id="3711"/>
    <lineage>
        <taxon>Eukaryota</taxon>
        <taxon>Viridiplantae</taxon>
        <taxon>Streptophyta</taxon>
        <taxon>Embryophyta</taxon>
        <taxon>Tracheophyta</taxon>
        <taxon>Spermatophyta</taxon>
        <taxon>Magnoliopsida</taxon>
        <taxon>eudicotyledons</taxon>
        <taxon>Gunneridae</taxon>
        <taxon>Pentapetalae</taxon>
        <taxon>rosids</taxon>
        <taxon>malvids</taxon>
        <taxon>Brassicales</taxon>
        <taxon>Brassicaceae</taxon>
        <taxon>Brassiceae</taxon>
        <taxon>Brassica</taxon>
    </lineage>
</organism>
<accession>A0A8D9M0S1</accession>
<sequence>HYLNSYFVLVLKIDFGRWEVIYSMSFTQLHSCQFMSLDSIWPVPINAYGTTCYVALGFEAWFYSACTIHYGKFLVRIIFFNSSLEIKNHVS</sequence>
<name>A0A8D9M0S1_BRACM</name>
<proteinExistence type="predicted"/>
<protein>
    <submittedName>
        <fullName evidence="1">Uncharacterized protein</fullName>
    </submittedName>
</protein>
<gene>
    <name evidence="1" type="ORF">BRAPAZ1V2_A02P20620.2</name>
</gene>
<dbReference type="AlphaFoldDB" id="A0A8D9M0S1"/>
<evidence type="ECO:0000313" key="1">
    <source>
        <dbReference type="EMBL" id="CAG7893110.1"/>
    </source>
</evidence>